<dbReference type="Pfam" id="PF02424">
    <property type="entry name" value="ApbE"/>
    <property type="match status" value="1"/>
</dbReference>
<gene>
    <name evidence="1" type="ORF">Rrhod_3061</name>
</gene>
<dbReference type="AlphaFoldDB" id="R7WJV4"/>
<dbReference type="eggNOG" id="COG1477">
    <property type="taxonomic scope" value="Bacteria"/>
</dbReference>
<organism evidence="1 2">
    <name type="scientific">Rhodococcus rhodnii LMG 5362</name>
    <dbReference type="NCBI Taxonomy" id="1273125"/>
    <lineage>
        <taxon>Bacteria</taxon>
        <taxon>Bacillati</taxon>
        <taxon>Actinomycetota</taxon>
        <taxon>Actinomycetes</taxon>
        <taxon>Mycobacteriales</taxon>
        <taxon>Nocardiaceae</taxon>
        <taxon>Rhodococcus</taxon>
    </lineage>
</organism>
<comment type="caution">
    <text evidence="1">The sequence shown here is derived from an EMBL/GenBank/DDBJ whole genome shotgun (WGS) entry which is preliminary data.</text>
</comment>
<proteinExistence type="predicted"/>
<keyword evidence="1" id="KW-0449">Lipoprotein</keyword>
<dbReference type="PATRIC" id="fig|1273125.3.peg.2910"/>
<dbReference type="InterPro" id="IPR003374">
    <property type="entry name" value="ApbE-like_sf"/>
</dbReference>
<evidence type="ECO:0000313" key="1">
    <source>
        <dbReference type="EMBL" id="EOM75601.1"/>
    </source>
</evidence>
<sequence length="252" mass="26305">MTEPRRAAAEWTDWGAHVRIVVTDPDRLDAASSMLRGVVAAADAATNLERPDAEVHTLGDEPRSVGPLLAQFVADAVHVAERTAGAVAPHPRWREIVVDGTTVRAPSDLDLTATGRPSTADLAARQIADLLDCGVLIAIGGHVRAVGSGGRDGWQVLVRDMPGEPSSQIALPAGGGVATASTLTPLHDDPAAPRPQWRTVSVVAPTCVDAHALATAALRRRGGAIDWLAQKGAPARLVDQEMRVITLAGWPG</sequence>
<dbReference type="SUPFAM" id="SSF143631">
    <property type="entry name" value="ApbE-like"/>
    <property type="match status" value="1"/>
</dbReference>
<protein>
    <submittedName>
        <fullName evidence="1">Membrane-associated lipoprotein</fullName>
    </submittedName>
</protein>
<dbReference type="Proteomes" id="UP000013525">
    <property type="component" value="Unassembled WGS sequence"/>
</dbReference>
<dbReference type="InterPro" id="IPR024932">
    <property type="entry name" value="ApbE"/>
</dbReference>
<accession>R7WJV4</accession>
<name>R7WJV4_9NOCA</name>
<dbReference type="Gene3D" id="3.10.520.10">
    <property type="entry name" value="ApbE-like domains"/>
    <property type="match status" value="1"/>
</dbReference>
<dbReference type="RefSeq" id="WP_010839097.1">
    <property type="nucleotide sequence ID" value="NZ_APMY01000093.1"/>
</dbReference>
<reference evidence="1 2" key="1">
    <citation type="journal article" date="2013" name="Genome Announc.">
        <title>Draft Genome Sequence of Rhodococcus rhodnii Strain LMG5362, a Symbiont of Rhodnius prolixus (Hemiptera, Reduviidae, Triatominae), the Principle Vector of Trypanosoma cruzi.</title>
        <authorList>
            <person name="Pachebat J.A."/>
            <person name="van Keulen G."/>
            <person name="Whitten M.M."/>
            <person name="Girdwood S."/>
            <person name="Del Sol R."/>
            <person name="Dyson P.J."/>
            <person name="Facey P.D."/>
        </authorList>
    </citation>
    <scope>NUCLEOTIDE SEQUENCE [LARGE SCALE GENOMIC DNA]</scope>
    <source>
        <strain evidence="1 2">LMG 5362</strain>
    </source>
</reference>
<evidence type="ECO:0000313" key="2">
    <source>
        <dbReference type="Proteomes" id="UP000013525"/>
    </source>
</evidence>
<dbReference type="EMBL" id="APMY01000093">
    <property type="protein sequence ID" value="EOM75601.1"/>
    <property type="molecule type" value="Genomic_DNA"/>
</dbReference>
<keyword evidence="2" id="KW-1185">Reference proteome</keyword>